<dbReference type="Proteomes" id="UP000308181">
    <property type="component" value="Unassembled WGS sequence"/>
</dbReference>
<feature type="domain" description="PKD" evidence="7">
    <location>
        <begin position="2488"/>
        <end position="2549"/>
    </location>
</feature>
<feature type="domain" description="PKD" evidence="7">
    <location>
        <begin position="2078"/>
        <end position="2117"/>
    </location>
</feature>
<accession>A0A4V5NWX9</accession>
<feature type="signal peptide" evidence="6">
    <location>
        <begin position="1"/>
        <end position="20"/>
    </location>
</feature>
<dbReference type="RefSeq" id="WP_136826753.1">
    <property type="nucleotide sequence ID" value="NZ_SWBP01000004.1"/>
</dbReference>
<keyword evidence="4" id="KW-1133">Transmembrane helix</keyword>
<evidence type="ECO:0000259" key="7">
    <source>
        <dbReference type="PROSITE" id="PS50093"/>
    </source>
</evidence>
<feature type="domain" description="PKD" evidence="7">
    <location>
        <begin position="2415"/>
        <end position="2435"/>
    </location>
</feature>
<organism evidence="8 9">
    <name type="scientific">Pedobacter cryophilus</name>
    <dbReference type="NCBI Taxonomy" id="2571271"/>
    <lineage>
        <taxon>Bacteria</taxon>
        <taxon>Pseudomonadati</taxon>
        <taxon>Bacteroidota</taxon>
        <taxon>Sphingobacteriia</taxon>
        <taxon>Sphingobacteriales</taxon>
        <taxon>Sphingobacteriaceae</taxon>
        <taxon>Pedobacter</taxon>
    </lineage>
</organism>
<evidence type="ECO:0000313" key="8">
    <source>
        <dbReference type="EMBL" id="TKB96790.1"/>
    </source>
</evidence>
<dbReference type="PANTHER" id="PTHR46730">
    <property type="entry name" value="POLYCYSTIN-1"/>
    <property type="match status" value="1"/>
</dbReference>
<keyword evidence="3" id="KW-0677">Repeat</keyword>
<sequence>MKKNCLFFIFFLMVTLFSVNEGFASKTATVFSVSDSIIYIGQSCIGKNGFKKLEIITPKIGDTYKWFKNNLVITGQTASSYTATTIGEYFVEVKSGTQTTSSNRVTVTEEPQLIANFTFIDGVCSNIPIKFTNSSTDTDLSYLWDFGDTNSGSNTSNSENPNHIFIGTTGNGNQNFIVKLTITNNEGCNSVITKTITTKQLPDLTLGGNIENFEGSAYFVKCTTDPSLFSFSNQSLTKLDNTNYQIKWGDGSEDYNSNTFSSIITHTYPVGIKTLTYVVTGKNGCVDSVKYKVFVGGNPAVGIGNPGNTSVCTGGTLEFPITGTSGNPEGTLYKIKVNDQTPEITLTHPLLLNSNGDYIFKHTFNKTSCGVASNNGSTNFNNSFSVSVIATNPCGSSGGSVVPIYVSQKPKSNFTISPKKTICINTEVTLVNTSLTSNNVSTTGQCTTGKSVWKISPSNGWTIVSGNLGDDFNSNDPSLWDNASNVIKIKFNTSIKYEISLISGNNNCGIDIKKDTICVNPTPTAAFDLDKTTGCGPLTVKATNNSNTPLCGNNDYTWNVTYTDSQGCAGTSNFTYLNNTNANSANPEFQFNNAGDYSISLTTKNSDGTCSATSPPQTVRVKAKPVISTFTVPSSVCVGANASFNVVAKNCYSSTLATYLWTFTGANTTTSTVSNPANISYPTAGTYAVKLEVTNECGTTTQTKSITVNPIPIMQSVSDKTLCRGVNSGIISFANVGNVSGVTYTWTRTTGNIGLTQTPGTSTSIANFVAANTGNTVLTSTFTVTPTLNGCAGTPITFKISVNPSSPTATAGDSQTLCNQTSVTLAGNNPGTFLGKWIETSGKTGYTIVDDTKFNTQVTGLTVSQNYIFKWTIDGIAPCPATSDTVSVFNRPEITIANAGADGIVCDYTASPLANNSYLLKGNSNDTRSFETGTWTIISKPSSNNNPTFSNINSKNATISGLIAGEYELKWTITNDANCTKSEDNVKITVYPKPIGGTITGSNSVCIGSNVTLTSTGVTGEIIAWQSSPNNSTWTDIINSKKATIIDSNLTSTKYYRVKVASTGIDCSNLVYSAVKTVTVDPLTVGGTANGTQTYCSSTNNGLLSLSGSTGNVVRWEKSSDNVNFTSITNSATSTYSYNNVINTTFFRAILKSGTCNEIASTSVKITINPNAVAANAGTNQQLCNVSETTLSGNDPLGALGKWTLISSQSGITFDDDTKFNTKIFGLQNGQIYDLKWTISGLAPCGSTSATVKITVNPSSIGGTSSGATTTCVGNNSGPLSLIGETGLVTEWQSSTNQINWTSIPNSASKTYTSGNLNETTYFRAIVKSGVCDTASSSITKITIIPAVEVSNAGANQSFCNYTGSITLDGNSSVNGVGRWTQVSGPSISFIDAADPKTKVNISQIGAYVFQWEISNSVCPPSKSTVSIINYAPVINKINDAATYCFGQQFTVTGDTPTGGNLSYTYKWEESTDNTNWQPVIGAVSKDLTFTAQQTVYLRRVVTSGPCEEKSNAILITVLPAIANNTISQNQEICIGKPIEKLLGSTPTGGNNIYNFIWESSSDNINWVVINGATAPDYQPLNLLTDTYFRRTVTSAECFNTQKSISNEVKIIIYPNAIADFTANSVSACIPFNLKNVITSTPYPDKNSSYEWFANGVSIGTGIIFPGYTITTDGETVVIKLVAQSKFGCNNDSKEISFTTVKNVVASFTKDQQKGCGPLTVNFKNTSLPLNGGNYEWNFGNGTTSNLAQPNAIVFQPHPLSRDTTYIITLKAKTDCGETIFTDSVTVRPKPVAVFSPNITIGCSPLTVNFSNQSKGFPNTYTFDFGNGEKIVKTDNSSFDYTFLTTKTDTFTVKLYAQNECGIDSSFYDIVVYPNTIKPELVINGSSSYGCAPFSVKFFNNSEGANSFLWDFNDGSTATSSEVPGFMLHTFKKPGTYVIKLTASNGCSTAITTETVVVYDQPTVSFKSDKLQYCVGNEVIFTNSSPSNFTFIWDFGDGFTSNEISPKHAYKQSGDFLVKLTAIQTYPDGTICSVSGTQTVSILNQPIATFSTNANVLNCAPFTLKVNATPANASGGVEWYFGDEGSLNNITQGYSSSHTFTKPGLYIVKSIAYNQTGCIDSTKQFITITESPIAEFTTADTLICGPSGKLSFSNKTTYSGLGLVSYKWYINNTLISNQKDLDYTFNTPSNVILPYIYEVKLVALTTIGCPDTVKHTIQFNPLPKAQFVLSKTIDCSPFIAKTTNQSTFADQFKWYLDNVLVSTEREPSSLLLSIPNKSYTLKLVAANIYGCKIDSLERVISTHPKPVAIFTVNDSISCNGKLDLKTLNKSIGASSYVWNFGDATPESNSASPTHTYGIPGTYVLRLIASNGFCKDTSFVNINIAPVTKAAFIANKTQGCTQIEVAFENLSVNANSYLWDFGDGSFSSSKNPIHTFNYQNSPFSVKLITYGLYGCSDTTVKVNYITITAPPKSDFEVLPDSIIKIPDYTFAFKNKSTGTPVKFIWDFGNGKKSTEENPSYTYADTGSYKVQLIVFNKENCADTISKNLRINGVPGYLFIPNAFEPGSEKQELRTFKVKGSGIAEYAIKIFNKWGVMIWESTLLDEDGIPTESWDGSMMGQPAPQGVYIWNVYAKFIDGSEWKGMKYNTGTKIRTGPIHLIR</sequence>
<keyword evidence="2" id="KW-0812">Transmembrane</keyword>
<dbReference type="Gene3D" id="2.60.40.10">
    <property type="entry name" value="Immunoglobulins"/>
    <property type="match status" value="15"/>
</dbReference>
<comment type="caution">
    <text evidence="8">The sequence shown here is derived from an EMBL/GenBank/DDBJ whole genome shotgun (WGS) entry which is preliminary data.</text>
</comment>
<feature type="domain" description="PKD" evidence="7">
    <location>
        <begin position="1985"/>
        <end position="2022"/>
    </location>
</feature>
<evidence type="ECO:0000256" key="2">
    <source>
        <dbReference type="ARBA" id="ARBA00022692"/>
    </source>
</evidence>
<evidence type="ECO:0000313" key="9">
    <source>
        <dbReference type="Proteomes" id="UP000308181"/>
    </source>
</evidence>
<evidence type="ECO:0000256" key="4">
    <source>
        <dbReference type="ARBA" id="ARBA00022989"/>
    </source>
</evidence>
<reference evidence="8 9" key="1">
    <citation type="submission" date="2019-04" db="EMBL/GenBank/DDBJ databases">
        <title>Pedobacter sp. AR-3-17 sp. nov., isolated from Arctic soil.</title>
        <authorList>
            <person name="Dahal R.H."/>
            <person name="Kim D.-U."/>
        </authorList>
    </citation>
    <scope>NUCLEOTIDE SEQUENCE [LARGE SCALE GENOMIC DNA]</scope>
    <source>
        <strain evidence="8 9">AR-3-17</strain>
    </source>
</reference>
<evidence type="ECO:0000256" key="6">
    <source>
        <dbReference type="SAM" id="SignalP"/>
    </source>
</evidence>
<dbReference type="GO" id="GO:0006816">
    <property type="term" value="P:calcium ion transport"/>
    <property type="evidence" value="ECO:0007669"/>
    <property type="project" value="TreeGrafter"/>
</dbReference>
<feature type="domain" description="PKD" evidence="7">
    <location>
        <begin position="1791"/>
        <end position="1872"/>
    </location>
</feature>
<feature type="domain" description="PKD" evidence="7">
    <location>
        <begin position="2335"/>
        <end position="2370"/>
    </location>
</feature>
<dbReference type="OrthoDB" id="7794186at2"/>
<dbReference type="PANTHER" id="PTHR46730:SF4">
    <property type="entry name" value="POLYCYSTIC KIDNEY DISEASE PROTEIN 1-LIKE 1"/>
    <property type="match status" value="1"/>
</dbReference>
<feature type="domain" description="PKD" evidence="7">
    <location>
        <begin position="1907"/>
        <end position="1958"/>
    </location>
</feature>
<evidence type="ECO:0000256" key="3">
    <source>
        <dbReference type="ARBA" id="ARBA00022737"/>
    </source>
</evidence>
<comment type="subcellular location">
    <subcellularLocation>
        <location evidence="1">Membrane</location>
        <topology evidence="1">Multi-pass membrane protein</topology>
    </subcellularLocation>
</comment>
<dbReference type="EMBL" id="SWBP01000004">
    <property type="protein sequence ID" value="TKB96790.1"/>
    <property type="molecule type" value="Genomic_DNA"/>
</dbReference>
<feature type="domain" description="PKD" evidence="7">
    <location>
        <begin position="657"/>
        <end position="708"/>
    </location>
</feature>
<proteinExistence type="predicted"/>
<protein>
    <submittedName>
        <fullName evidence="8">PKD domain-containing protein</fullName>
    </submittedName>
</protein>
<dbReference type="GO" id="GO:0005886">
    <property type="term" value="C:plasma membrane"/>
    <property type="evidence" value="ECO:0007669"/>
    <property type="project" value="TreeGrafter"/>
</dbReference>
<keyword evidence="9" id="KW-1185">Reference proteome</keyword>
<dbReference type="InterPro" id="IPR013783">
    <property type="entry name" value="Ig-like_fold"/>
</dbReference>
<dbReference type="CDD" id="cd00146">
    <property type="entry name" value="PKD"/>
    <property type="match status" value="6"/>
</dbReference>
<gene>
    <name evidence="8" type="ORF">FA046_11945</name>
</gene>
<dbReference type="InterPro" id="IPR035986">
    <property type="entry name" value="PKD_dom_sf"/>
</dbReference>
<name>A0A4V5NWX9_9SPHI</name>
<dbReference type="InterPro" id="IPR022409">
    <property type="entry name" value="PKD/Chitinase_dom"/>
</dbReference>
<dbReference type="SMART" id="SM00089">
    <property type="entry name" value="PKD"/>
    <property type="match status" value="12"/>
</dbReference>
<keyword evidence="6" id="KW-0732">Signal</keyword>
<dbReference type="PROSITE" id="PS50093">
    <property type="entry name" value="PKD"/>
    <property type="match status" value="9"/>
</dbReference>
<keyword evidence="5" id="KW-0472">Membrane</keyword>
<evidence type="ECO:0000256" key="1">
    <source>
        <dbReference type="ARBA" id="ARBA00004141"/>
    </source>
</evidence>
<dbReference type="GO" id="GO:0005261">
    <property type="term" value="F:monoatomic cation channel activity"/>
    <property type="evidence" value="ECO:0007669"/>
    <property type="project" value="TreeGrafter"/>
</dbReference>
<dbReference type="InterPro" id="IPR000601">
    <property type="entry name" value="PKD_dom"/>
</dbReference>
<feature type="domain" description="PKD" evidence="7">
    <location>
        <begin position="129"/>
        <end position="165"/>
    </location>
</feature>
<feature type="chain" id="PRO_5020656151" evidence="6">
    <location>
        <begin position="21"/>
        <end position="2660"/>
    </location>
</feature>
<evidence type="ECO:0000256" key="5">
    <source>
        <dbReference type="ARBA" id="ARBA00023136"/>
    </source>
</evidence>
<dbReference type="SUPFAM" id="SSF49299">
    <property type="entry name" value="PKD domain"/>
    <property type="match status" value="12"/>
</dbReference>
<dbReference type="Pfam" id="PF18911">
    <property type="entry name" value="PKD_4"/>
    <property type="match status" value="7"/>
</dbReference>